<gene>
    <name evidence="1" type="ORF">SCLTRI_LOCUS10618</name>
</gene>
<proteinExistence type="predicted"/>
<comment type="caution">
    <text evidence="1">The sequence shown here is derived from an EMBL/GenBank/DDBJ whole genome shotgun (WGS) entry which is preliminary data.</text>
</comment>
<organism evidence="1 2">
    <name type="scientific">Sclerotinia trifoliorum</name>
    <dbReference type="NCBI Taxonomy" id="28548"/>
    <lineage>
        <taxon>Eukaryota</taxon>
        <taxon>Fungi</taxon>
        <taxon>Dikarya</taxon>
        <taxon>Ascomycota</taxon>
        <taxon>Pezizomycotina</taxon>
        <taxon>Leotiomycetes</taxon>
        <taxon>Helotiales</taxon>
        <taxon>Sclerotiniaceae</taxon>
        <taxon>Sclerotinia</taxon>
    </lineage>
</organism>
<dbReference type="OrthoDB" id="9984024at2759"/>
<dbReference type="InterPro" id="IPR005198">
    <property type="entry name" value="Glyco_hydro_76"/>
</dbReference>
<keyword evidence="2" id="KW-1185">Reference proteome</keyword>
<dbReference type="EMBL" id="CAJHIA010000042">
    <property type="protein sequence ID" value="CAD6457598.1"/>
    <property type="molecule type" value="Genomic_DNA"/>
</dbReference>
<reference evidence="1" key="1">
    <citation type="submission" date="2020-10" db="EMBL/GenBank/DDBJ databases">
        <authorList>
            <person name="Kusch S."/>
        </authorList>
    </citation>
    <scope>NUCLEOTIDE SEQUENCE</scope>
    <source>
        <strain evidence="1">SwB9</strain>
    </source>
</reference>
<dbReference type="InterPro" id="IPR008928">
    <property type="entry name" value="6-hairpin_glycosidase_sf"/>
</dbReference>
<dbReference type="AlphaFoldDB" id="A0A8H2W5F8"/>
<evidence type="ECO:0000313" key="2">
    <source>
        <dbReference type="Proteomes" id="UP000624404"/>
    </source>
</evidence>
<dbReference type="PANTHER" id="PTHR47791">
    <property type="entry name" value="MEIOTICALLY UP-REGULATED GENE 191 PROTEIN"/>
    <property type="match status" value="1"/>
</dbReference>
<sequence length="407" mass="46529">MHHLKKLQEVIRHQTSHQQHPPASFNTHIPNTESSALTERTFQYFYSEKNNQFQGKVKSESTLGAENDFGYVVWPVSIMLHATADCLTPQRISQAVSVHQEYWNPERYAFCAWKMFPGNNDIYYDDNAHAVQAFISSFEATGETRYLDQARDILCNFIIPSGRHDGGIPWHISNDKARAACSTGPAAISAFRLARITHNNDLIAFGLRALNWLKQNLQDPEDKLIWDQLAYKDDGSTEINKMKWTYNTGFAIHGFTLAYEATGNEEHLRSAIEIAEAALNPESPLFDHCIPDTSQRMLSDGSFFLHHLVDGYVALSKHTHTQQLRHEIHRIANWGRDFILDPEDQLYYRGSRPYAISEDQVRKFNDRFALSKTLEINGQERDEQGNLCKTMLGCASWARILHAAETV</sequence>
<accession>A0A8H2W5F8</accession>
<dbReference type="PANTHER" id="PTHR47791:SF3">
    <property type="entry name" value="MEIOTICALLY UP-REGULATED GENE 191 PROTEIN"/>
    <property type="match status" value="1"/>
</dbReference>
<dbReference type="InterPro" id="IPR053169">
    <property type="entry name" value="MUG_Protein"/>
</dbReference>
<dbReference type="Proteomes" id="UP000624404">
    <property type="component" value="Unassembled WGS sequence"/>
</dbReference>
<evidence type="ECO:0000313" key="1">
    <source>
        <dbReference type="EMBL" id="CAD6457598.1"/>
    </source>
</evidence>
<dbReference type="GO" id="GO:0005975">
    <property type="term" value="P:carbohydrate metabolic process"/>
    <property type="evidence" value="ECO:0007669"/>
    <property type="project" value="InterPro"/>
</dbReference>
<dbReference type="Gene3D" id="1.50.10.20">
    <property type="match status" value="1"/>
</dbReference>
<dbReference type="Pfam" id="PF03663">
    <property type="entry name" value="Glyco_hydro_76"/>
    <property type="match status" value="1"/>
</dbReference>
<name>A0A8H2W5F8_9HELO</name>
<dbReference type="SUPFAM" id="SSF48208">
    <property type="entry name" value="Six-hairpin glycosidases"/>
    <property type="match status" value="1"/>
</dbReference>
<protein>
    <submittedName>
        <fullName evidence="1">0fee885e-2a8d-4eb4-aadc-a83bb5f68582</fullName>
    </submittedName>
</protein>